<keyword evidence="1" id="KW-0858">Xylan degradation</keyword>
<protein>
    <submittedName>
        <fullName evidence="1">1,4-beta-xylanase</fullName>
    </submittedName>
</protein>
<dbReference type="InterPro" id="IPR023296">
    <property type="entry name" value="Glyco_hydro_beta-prop_sf"/>
</dbReference>
<keyword evidence="1" id="KW-0624">Polysaccharide degradation</keyword>
<proteinExistence type="predicted"/>
<gene>
    <name evidence="1" type="ORF">GQR93_05115</name>
</gene>
<organism evidence="1 2">
    <name type="scientific">Lentilactobacillus hilgardii</name>
    <name type="common">Lactobacillus hilgardii</name>
    <dbReference type="NCBI Taxonomy" id="1588"/>
    <lineage>
        <taxon>Bacteria</taxon>
        <taxon>Bacillati</taxon>
        <taxon>Bacillota</taxon>
        <taxon>Bacilli</taxon>
        <taxon>Lactobacillales</taxon>
        <taxon>Lactobacillaceae</taxon>
        <taxon>Lentilactobacillus</taxon>
    </lineage>
</organism>
<accession>A0A6P1E8T9</accession>
<dbReference type="PANTHER" id="PTHR43301">
    <property type="entry name" value="ARABINAN ENDO-1,5-ALPHA-L-ARABINOSIDASE"/>
    <property type="match status" value="1"/>
</dbReference>
<dbReference type="GO" id="GO:0016798">
    <property type="term" value="F:hydrolase activity, acting on glycosyl bonds"/>
    <property type="evidence" value="ECO:0007669"/>
    <property type="project" value="UniProtKB-KW"/>
</dbReference>
<sequence>MSAYLFVHFKEKRTPDGEQVYFGISRDGYKWETVNDAQPVLWSYYGDKGVRDLSINQTQDGRYIILATDLSLSYGMLNQYHNSWTEISEHGSKKLVMWESTDLIHWSSQQMISIEGANDFGVMWAPDVVYDSQNNDYIVNWSSSTMQDNYGPKAIYYSRTSDFKTFSKAQLLYRKSDSEVIDSAMYEEDGWYYLFVKSGANPETIILLRSQQSTGPFERVSNFDDGMNRIQRGKYEAPTAVRVEDQWLLFLDYYGTGAEGQGYVPFIGKTLSAGKFVRSDQSFSFPYGFKHGTILKISDADFDRLKAYHKKPSEY</sequence>
<dbReference type="AlphaFoldDB" id="A0A6P1E8T9"/>
<evidence type="ECO:0000313" key="1">
    <source>
        <dbReference type="EMBL" id="QHB51641.1"/>
    </source>
</evidence>
<keyword evidence="1" id="KW-0326">Glycosidase</keyword>
<keyword evidence="1" id="KW-0119">Carbohydrate metabolism</keyword>
<name>A0A6P1E8T9_LENHI</name>
<dbReference type="Gene3D" id="2.115.10.20">
    <property type="entry name" value="Glycosyl hydrolase domain, family 43"/>
    <property type="match status" value="1"/>
</dbReference>
<dbReference type="GeneID" id="69057733"/>
<dbReference type="EMBL" id="CP047121">
    <property type="protein sequence ID" value="QHB51641.1"/>
    <property type="molecule type" value="Genomic_DNA"/>
</dbReference>
<dbReference type="GO" id="GO:0045493">
    <property type="term" value="P:xylan catabolic process"/>
    <property type="evidence" value="ECO:0007669"/>
    <property type="project" value="UniProtKB-KW"/>
</dbReference>
<evidence type="ECO:0000313" key="2">
    <source>
        <dbReference type="Proteomes" id="UP000465035"/>
    </source>
</evidence>
<keyword evidence="1" id="KW-0378">Hydrolase</keyword>
<reference evidence="1 2" key="1">
    <citation type="submission" date="2019-12" db="EMBL/GenBank/DDBJ databases">
        <title>Lactobacillus hilgardii FLUB.</title>
        <authorList>
            <person name="Gustaw K."/>
        </authorList>
    </citation>
    <scope>NUCLEOTIDE SEQUENCE [LARGE SCALE GENOMIC DNA]</scope>
    <source>
        <strain evidence="1 2">FLUB</strain>
    </source>
</reference>
<dbReference type="Proteomes" id="UP000465035">
    <property type="component" value="Chromosome"/>
</dbReference>
<dbReference type="InterPro" id="IPR050727">
    <property type="entry name" value="GH43_arabinanases"/>
</dbReference>
<dbReference type="CDD" id="cd08983">
    <property type="entry name" value="GH43_Bt3655-like"/>
    <property type="match status" value="1"/>
</dbReference>
<dbReference type="PANTHER" id="PTHR43301:SF3">
    <property type="entry name" value="ARABINAN ENDO-1,5-ALPHA-L-ARABINOSIDASE A-RELATED"/>
    <property type="match status" value="1"/>
</dbReference>
<dbReference type="RefSeq" id="WP_003552980.1">
    <property type="nucleotide sequence ID" value="NZ_CABKOL010000106.1"/>
</dbReference>
<dbReference type="SUPFAM" id="SSF75005">
    <property type="entry name" value="Arabinanase/levansucrase/invertase"/>
    <property type="match status" value="1"/>
</dbReference>